<reference evidence="1 2" key="1">
    <citation type="submission" date="2018-08" db="EMBL/GenBank/DDBJ databases">
        <title>A genome reference for cultivated species of the human gut microbiota.</title>
        <authorList>
            <person name="Zou Y."/>
            <person name="Xue W."/>
            <person name="Luo G."/>
        </authorList>
    </citation>
    <scope>NUCLEOTIDE SEQUENCE [LARGE SCALE GENOMIC DNA]</scope>
    <source>
        <strain evidence="1 2">TM09-19AC</strain>
    </source>
</reference>
<evidence type="ECO:0008006" key="3">
    <source>
        <dbReference type="Google" id="ProtNLM"/>
    </source>
</evidence>
<dbReference type="Proteomes" id="UP000260664">
    <property type="component" value="Unassembled WGS sequence"/>
</dbReference>
<protein>
    <recommendedName>
        <fullName evidence="3">Bacteriophage Gp15 protein</fullName>
    </recommendedName>
</protein>
<gene>
    <name evidence="1" type="ORF">DXD84_08600</name>
</gene>
<accession>A0A3E4F4T1</accession>
<evidence type="ECO:0000313" key="2">
    <source>
        <dbReference type="Proteomes" id="UP000260664"/>
    </source>
</evidence>
<comment type="caution">
    <text evidence="1">The sequence shown here is derived from an EMBL/GenBank/DDBJ whole genome shotgun (WGS) entry which is preliminary data.</text>
</comment>
<sequence length="200" mass="23372">MGVLTEIPSYRICTDKGRFDINPAFDIILEVQRLYKEESLTDYEKIQQALNMLVRNRWNLRLLNPAEQLKLMQDITSRYIEAEKRPQIKKSPVPVLDFERDGDYIYASFMQAYQIDLIDEQGKLPWKKFLYLFNGLPADTKIKQIMRIRQMPVPEYNGKNSKEIQEINEMKSYYALPVQGGGGQSGLDLLFHTLEGMAKR</sequence>
<proteinExistence type="predicted"/>
<dbReference type="RefSeq" id="WP_117495151.1">
    <property type="nucleotide sequence ID" value="NZ_QSOI01000009.1"/>
</dbReference>
<dbReference type="Pfam" id="PF06854">
    <property type="entry name" value="Phage_Gp15"/>
    <property type="match status" value="1"/>
</dbReference>
<evidence type="ECO:0000313" key="1">
    <source>
        <dbReference type="EMBL" id="RGI83939.1"/>
    </source>
</evidence>
<dbReference type="AlphaFoldDB" id="A0A3E4F4T1"/>
<organism evidence="1 2">
    <name type="scientific">Dorea formicigenerans</name>
    <dbReference type="NCBI Taxonomy" id="39486"/>
    <lineage>
        <taxon>Bacteria</taxon>
        <taxon>Bacillati</taxon>
        <taxon>Bacillota</taxon>
        <taxon>Clostridia</taxon>
        <taxon>Lachnospirales</taxon>
        <taxon>Lachnospiraceae</taxon>
        <taxon>Dorea</taxon>
    </lineage>
</organism>
<dbReference type="InterPro" id="IPR009660">
    <property type="entry name" value="Phage_A500_Gp15"/>
</dbReference>
<name>A0A3E4F4T1_9FIRM</name>
<dbReference type="EMBL" id="QSOI01000009">
    <property type="protein sequence ID" value="RGI83939.1"/>
    <property type="molecule type" value="Genomic_DNA"/>
</dbReference>